<dbReference type="Pfam" id="PF01569">
    <property type="entry name" value="PAP2"/>
    <property type="match status" value="1"/>
</dbReference>
<protein>
    <submittedName>
        <fullName evidence="3">Phosphatase PAP2 family protein</fullName>
    </submittedName>
</protein>
<dbReference type="InterPro" id="IPR036938">
    <property type="entry name" value="PAP2/HPO_sf"/>
</dbReference>
<dbReference type="RefSeq" id="WP_169384292.1">
    <property type="nucleotide sequence ID" value="NZ_JAAXLA010000066.1"/>
</dbReference>
<dbReference type="SUPFAM" id="SSF48317">
    <property type="entry name" value="Acid phosphatase/Vanadium-dependent haloperoxidase"/>
    <property type="match status" value="1"/>
</dbReference>
<accession>A0ABX1SGY1</accession>
<dbReference type="SMART" id="SM00014">
    <property type="entry name" value="acidPPc"/>
    <property type="match status" value="1"/>
</dbReference>
<evidence type="ECO:0000313" key="4">
    <source>
        <dbReference type="Proteomes" id="UP000820669"/>
    </source>
</evidence>
<dbReference type="InterPro" id="IPR000326">
    <property type="entry name" value="PAP2/HPO"/>
</dbReference>
<gene>
    <name evidence="3" type="ORF">HF526_26470</name>
</gene>
<feature type="transmembrane region" description="Helical" evidence="1">
    <location>
        <begin position="160"/>
        <end position="182"/>
    </location>
</feature>
<keyword evidence="1" id="KW-0812">Transmembrane</keyword>
<name>A0ABX1SGY1_9PSEU</name>
<proteinExistence type="predicted"/>
<keyword evidence="1" id="KW-1133">Transmembrane helix</keyword>
<dbReference type="Proteomes" id="UP000820669">
    <property type="component" value="Unassembled WGS sequence"/>
</dbReference>
<organism evidence="3 4">
    <name type="scientific">Pseudonocardia acidicola</name>
    <dbReference type="NCBI Taxonomy" id="2724939"/>
    <lineage>
        <taxon>Bacteria</taxon>
        <taxon>Bacillati</taxon>
        <taxon>Actinomycetota</taxon>
        <taxon>Actinomycetes</taxon>
        <taxon>Pseudonocardiales</taxon>
        <taxon>Pseudonocardiaceae</taxon>
        <taxon>Pseudonocardia</taxon>
    </lineage>
</organism>
<feature type="domain" description="Phosphatidic acid phosphatase type 2/haloperoxidase" evidence="2">
    <location>
        <begin position="92"/>
        <end position="203"/>
    </location>
</feature>
<dbReference type="Gene3D" id="1.20.144.10">
    <property type="entry name" value="Phosphatidic acid phosphatase type 2/haloperoxidase"/>
    <property type="match status" value="2"/>
</dbReference>
<reference evidence="3 4" key="1">
    <citation type="submission" date="2020-04" db="EMBL/GenBank/DDBJ databases">
        <authorList>
            <person name="Klaysubun C."/>
            <person name="Duangmal K."/>
            <person name="Lipun K."/>
        </authorList>
    </citation>
    <scope>NUCLEOTIDE SEQUENCE [LARGE SCALE GENOMIC DNA]</scope>
    <source>
        <strain evidence="3 4">K10HN5</strain>
    </source>
</reference>
<comment type="caution">
    <text evidence="3">The sequence shown here is derived from an EMBL/GenBank/DDBJ whole genome shotgun (WGS) entry which is preliminary data.</text>
</comment>
<feature type="transmembrane region" description="Helical" evidence="1">
    <location>
        <begin position="57"/>
        <end position="84"/>
    </location>
</feature>
<dbReference type="EMBL" id="JAAXLA010000066">
    <property type="protein sequence ID" value="NMI00824.1"/>
    <property type="molecule type" value="Genomic_DNA"/>
</dbReference>
<sequence length="225" mass="23121">MSEGGARAVGVGAAMVLVLAVVAAFVIRAGLTGTGPGAADGAVLDWFLAHRSAGWTAVAVVVTNVGSTLAMAAVAVVVGIALWLRGRRADAVFLVGVMAVASAVFRLLKMSFDRPRPPAIDRLVNETNESMPSGHATMSVAVIGALVAVFWAGRTVVARVAMVAAAALWVLAVGVTRMYLGVHWFSDVLAGWFVGAAVLAVACTLRARWRHRATPHPAATAADAS</sequence>
<dbReference type="CDD" id="cd03392">
    <property type="entry name" value="PAP2_like_2"/>
    <property type="match status" value="1"/>
</dbReference>
<keyword evidence="1" id="KW-0472">Membrane</keyword>
<dbReference type="PANTHER" id="PTHR14969">
    <property type="entry name" value="SPHINGOSINE-1-PHOSPHATE PHOSPHOHYDROLASE"/>
    <property type="match status" value="1"/>
</dbReference>
<evidence type="ECO:0000256" key="1">
    <source>
        <dbReference type="SAM" id="Phobius"/>
    </source>
</evidence>
<keyword evidence="4" id="KW-1185">Reference proteome</keyword>
<feature type="transmembrane region" description="Helical" evidence="1">
    <location>
        <begin position="132"/>
        <end position="153"/>
    </location>
</feature>
<feature type="transmembrane region" description="Helical" evidence="1">
    <location>
        <begin position="188"/>
        <end position="207"/>
    </location>
</feature>
<evidence type="ECO:0000259" key="2">
    <source>
        <dbReference type="SMART" id="SM00014"/>
    </source>
</evidence>
<feature type="transmembrane region" description="Helical" evidence="1">
    <location>
        <begin position="91"/>
        <end position="112"/>
    </location>
</feature>
<evidence type="ECO:0000313" key="3">
    <source>
        <dbReference type="EMBL" id="NMI00824.1"/>
    </source>
</evidence>
<dbReference type="PANTHER" id="PTHR14969:SF13">
    <property type="entry name" value="AT30094P"/>
    <property type="match status" value="1"/>
</dbReference>